<evidence type="ECO:0000259" key="6">
    <source>
        <dbReference type="PROSITE" id="PS51296"/>
    </source>
</evidence>
<evidence type="ECO:0000256" key="1">
    <source>
        <dbReference type="ARBA" id="ARBA00022714"/>
    </source>
</evidence>
<dbReference type="InterPro" id="IPR050584">
    <property type="entry name" value="Cholesterol_7-desaturase"/>
</dbReference>
<dbReference type="PANTHER" id="PTHR21266">
    <property type="entry name" value="IRON-SULFUR DOMAIN CONTAINING PROTEIN"/>
    <property type="match status" value="1"/>
</dbReference>
<keyword evidence="2" id="KW-0479">Metal-binding</keyword>
<keyword evidence="8" id="KW-1185">Reference proteome</keyword>
<dbReference type="Proteomes" id="UP000015525">
    <property type="component" value="Unassembled WGS sequence"/>
</dbReference>
<reference evidence="7 8" key="1">
    <citation type="journal article" date="2013" name="Genome Announc.">
        <title>Draft Genome Sequence of Sphingobium quisquiliarum Strain P25T, a Novel Hexachlorocyclohexane (HCH)-Degrading Bacterium Isolated from an HCH Dumpsite.</title>
        <authorList>
            <person name="Kumar Singh A."/>
            <person name="Sangwan N."/>
            <person name="Sharma A."/>
            <person name="Gupta V."/>
            <person name="Khurana J.P."/>
            <person name="Lal R."/>
        </authorList>
    </citation>
    <scope>NUCLEOTIDE SEQUENCE [LARGE SCALE GENOMIC DNA]</scope>
    <source>
        <strain evidence="7 8">P25</strain>
    </source>
</reference>
<name>T0I8N3_9SPHN</name>
<dbReference type="SUPFAM" id="SSF50022">
    <property type="entry name" value="ISP domain"/>
    <property type="match status" value="1"/>
</dbReference>
<dbReference type="RefSeq" id="WP_021238058.1">
    <property type="nucleotide sequence ID" value="NZ_ATHO01000072.1"/>
</dbReference>
<dbReference type="SUPFAM" id="SSF55961">
    <property type="entry name" value="Bet v1-like"/>
    <property type="match status" value="1"/>
</dbReference>
<evidence type="ECO:0000256" key="3">
    <source>
        <dbReference type="ARBA" id="ARBA00023002"/>
    </source>
</evidence>
<keyword evidence="1" id="KW-0001">2Fe-2S</keyword>
<keyword evidence="5" id="KW-0411">Iron-sulfur</keyword>
<keyword evidence="3" id="KW-0560">Oxidoreductase</keyword>
<dbReference type="Pfam" id="PF00355">
    <property type="entry name" value="Rieske"/>
    <property type="match status" value="1"/>
</dbReference>
<dbReference type="PANTHER" id="PTHR21266:SF60">
    <property type="entry name" value="3-KETOSTEROID-9-ALPHA-MONOOXYGENASE, OXYGENASE COMPONENT"/>
    <property type="match status" value="1"/>
</dbReference>
<evidence type="ECO:0000256" key="2">
    <source>
        <dbReference type="ARBA" id="ARBA00022723"/>
    </source>
</evidence>
<dbReference type="InterPro" id="IPR036922">
    <property type="entry name" value="Rieske_2Fe-2S_sf"/>
</dbReference>
<keyword evidence="4" id="KW-0408">Iron</keyword>
<dbReference type="AlphaFoldDB" id="T0I8N3"/>
<dbReference type="EMBL" id="ATHO01000072">
    <property type="protein sequence ID" value="EQB08040.1"/>
    <property type="molecule type" value="Genomic_DNA"/>
</dbReference>
<protein>
    <recommendedName>
        <fullName evidence="6">Rieske domain-containing protein</fullName>
    </recommendedName>
</protein>
<evidence type="ECO:0000256" key="4">
    <source>
        <dbReference type="ARBA" id="ARBA00023004"/>
    </source>
</evidence>
<gene>
    <name evidence="7" type="ORF">L288_08925</name>
</gene>
<evidence type="ECO:0000256" key="5">
    <source>
        <dbReference type="ARBA" id="ARBA00023014"/>
    </source>
</evidence>
<dbReference type="GO" id="GO:0051537">
    <property type="term" value="F:2 iron, 2 sulfur cluster binding"/>
    <property type="evidence" value="ECO:0007669"/>
    <property type="project" value="UniProtKB-KW"/>
</dbReference>
<dbReference type="InterPro" id="IPR017941">
    <property type="entry name" value="Rieske_2Fe-2S"/>
</dbReference>
<dbReference type="Gene3D" id="3.90.380.10">
    <property type="entry name" value="Naphthalene 1,2-dioxygenase Alpha Subunit, Chain A, domain 1"/>
    <property type="match status" value="1"/>
</dbReference>
<dbReference type="GO" id="GO:0046872">
    <property type="term" value="F:metal ion binding"/>
    <property type="evidence" value="ECO:0007669"/>
    <property type="project" value="UniProtKB-KW"/>
</dbReference>
<dbReference type="InterPro" id="IPR044043">
    <property type="entry name" value="VanA_C_cat"/>
</dbReference>
<dbReference type="Gene3D" id="2.102.10.10">
    <property type="entry name" value="Rieske [2Fe-2S] iron-sulphur domain"/>
    <property type="match status" value="1"/>
</dbReference>
<evidence type="ECO:0000313" key="8">
    <source>
        <dbReference type="Proteomes" id="UP000015525"/>
    </source>
</evidence>
<sequence>MFLKNCWYVGAWSHELAAGNVIGRTIIGEPVALYRTQEGALHAVADRCPHRWVPLSLGRVEGDALRCGYHGLVFGPDGRCQHIPGADRIVPGANVRTFPVEERDSWLWVWMGDPARADPALIPSAFGLNDPRWTMRADQIDYAANYMLINDNLLDLSHVDFVHEKTLGAATDYGWSDEVPRVKPLNRGVRIERWLTGRRQSQTNPNLVDTWSTYDYLAPGVFIMENKSYPHGMAERCGFGEPGDKPMTYRVEQQAVAPINDRETRYFFATGFDATNLPGHLVEGIFSLVMSAFKEDRAIIEAQQLLWDRTDASMAKAFIPSDKAPAMFRRIMDSLIREEEAAGAAAAA</sequence>
<dbReference type="Pfam" id="PF19112">
    <property type="entry name" value="VanA_C"/>
    <property type="match status" value="1"/>
</dbReference>
<comment type="caution">
    <text evidence="7">The sequence shown here is derived from an EMBL/GenBank/DDBJ whole genome shotgun (WGS) entry which is preliminary data.</text>
</comment>
<evidence type="ECO:0000313" key="7">
    <source>
        <dbReference type="EMBL" id="EQB08040.1"/>
    </source>
</evidence>
<dbReference type="PATRIC" id="fig|1329909.3.peg.1726"/>
<organism evidence="7 8">
    <name type="scientific">Sphingobium quisquiliarum P25</name>
    <dbReference type="NCBI Taxonomy" id="1329909"/>
    <lineage>
        <taxon>Bacteria</taxon>
        <taxon>Pseudomonadati</taxon>
        <taxon>Pseudomonadota</taxon>
        <taxon>Alphaproteobacteria</taxon>
        <taxon>Sphingomonadales</taxon>
        <taxon>Sphingomonadaceae</taxon>
        <taxon>Sphingobium</taxon>
    </lineage>
</organism>
<accession>T0I8N3</accession>
<feature type="domain" description="Rieske" evidence="6">
    <location>
        <begin position="7"/>
        <end position="109"/>
    </location>
</feature>
<dbReference type="PROSITE" id="PS51296">
    <property type="entry name" value="RIESKE"/>
    <property type="match status" value="1"/>
</dbReference>
<proteinExistence type="predicted"/>
<dbReference type="GO" id="GO:0016491">
    <property type="term" value="F:oxidoreductase activity"/>
    <property type="evidence" value="ECO:0007669"/>
    <property type="project" value="UniProtKB-KW"/>
</dbReference>